<reference evidence="1" key="1">
    <citation type="submission" date="2013-11" db="EMBL/GenBank/DDBJ databases">
        <title>Genome sequence of the fusiform rust pathogen reveals effectors for host alternation and coevolution with pine.</title>
        <authorList>
            <consortium name="DOE Joint Genome Institute"/>
            <person name="Smith K."/>
            <person name="Pendleton A."/>
            <person name="Kubisiak T."/>
            <person name="Anderson C."/>
            <person name="Salamov A."/>
            <person name="Aerts A."/>
            <person name="Riley R."/>
            <person name="Clum A."/>
            <person name="Lindquist E."/>
            <person name="Ence D."/>
            <person name="Campbell M."/>
            <person name="Kronenberg Z."/>
            <person name="Feau N."/>
            <person name="Dhillon B."/>
            <person name="Hamelin R."/>
            <person name="Burleigh J."/>
            <person name="Smith J."/>
            <person name="Yandell M."/>
            <person name="Nelson C."/>
            <person name="Grigoriev I."/>
            <person name="Davis J."/>
        </authorList>
    </citation>
    <scope>NUCLEOTIDE SEQUENCE</scope>
    <source>
        <strain evidence="1">G11</strain>
    </source>
</reference>
<dbReference type="SUPFAM" id="SSF56281">
    <property type="entry name" value="Metallo-hydrolase/oxidoreductase"/>
    <property type="match status" value="1"/>
</dbReference>
<protein>
    <recommendedName>
        <fullName evidence="3">3',5'-cyclic-nucleotide phosphodiesterase</fullName>
    </recommendedName>
</protein>
<evidence type="ECO:0008006" key="3">
    <source>
        <dbReference type="Google" id="ProtNLM"/>
    </source>
</evidence>
<dbReference type="EMBL" id="MU167253">
    <property type="protein sequence ID" value="KAG0146977.1"/>
    <property type="molecule type" value="Genomic_DNA"/>
</dbReference>
<dbReference type="GO" id="GO:0004115">
    <property type="term" value="F:3',5'-cyclic-AMP phosphodiesterase activity"/>
    <property type="evidence" value="ECO:0007669"/>
    <property type="project" value="InterPro"/>
</dbReference>
<dbReference type="Proteomes" id="UP000886653">
    <property type="component" value="Unassembled WGS sequence"/>
</dbReference>
<dbReference type="OrthoDB" id="258495at2759"/>
<dbReference type="PANTHER" id="PTHR28283:SF1">
    <property type="entry name" value="3',5'-CYCLIC-NUCLEOTIDE PHOSPHODIESTERASE 1"/>
    <property type="match status" value="1"/>
</dbReference>
<name>A0A9P6TC56_9BASI</name>
<dbReference type="GO" id="GO:0006198">
    <property type="term" value="P:cAMP catabolic process"/>
    <property type="evidence" value="ECO:0007669"/>
    <property type="project" value="InterPro"/>
</dbReference>
<evidence type="ECO:0000313" key="2">
    <source>
        <dbReference type="Proteomes" id="UP000886653"/>
    </source>
</evidence>
<dbReference type="InterPro" id="IPR000396">
    <property type="entry name" value="Pdiesterase2"/>
</dbReference>
<keyword evidence="2" id="KW-1185">Reference proteome</keyword>
<evidence type="ECO:0000313" key="1">
    <source>
        <dbReference type="EMBL" id="KAG0146977.1"/>
    </source>
</evidence>
<proteinExistence type="predicted"/>
<dbReference type="InterPro" id="IPR036866">
    <property type="entry name" value="RibonucZ/Hydroxyglut_hydro"/>
</dbReference>
<dbReference type="PANTHER" id="PTHR28283">
    <property type="entry name" value="3',5'-CYCLIC-NUCLEOTIDE PHOSPHODIESTERASE 1"/>
    <property type="match status" value="1"/>
</dbReference>
<gene>
    <name evidence="1" type="ORF">CROQUDRAFT_62192</name>
</gene>
<sequence>MNTDWLDPEHHFPDQVLHSPLTITTYPTTSNQHKLISLSDQPAFDLIVIGSGGGPFEDNLSSYFLKSKRQRWKDGFTALEAGSGFGALTRLLDTPSTLNGHEHGPFWDFDLPTCTTPTDASSMSTPSSAGSCPTYPNSRLAGTIYSSLTSFCITHAHLDHIAALVLTAGALAHTPKTVWASPETVESLLTVFAGGLWPHLADRTGNLPLWLRNLDLGLHTPVTICPSLTLQAWPIAHGLITDSGYTCASVTNSPPLNIRMVQNQTVYHSTAFFITDEPTDQTFLFFGDLGPDSVTGVNLNQNVWKHAFPKFLAGKLKTIFIECSYDSSRSSKLLYGHLSPPYLFEELNYFANLIDTTSSGQLTGLNVVLIHVKDEAKPLDPTQAPEAPVRKRILDEILELEATKFKLGCRFVMVEQGERLEF</sequence>
<dbReference type="Pfam" id="PF02112">
    <property type="entry name" value="PDEase_II"/>
    <property type="match status" value="1"/>
</dbReference>
<accession>A0A9P6TC56</accession>
<dbReference type="AlphaFoldDB" id="A0A9P6TC56"/>
<dbReference type="PRINTS" id="PR00388">
    <property type="entry name" value="PDIESTERASE2"/>
</dbReference>
<organism evidence="1 2">
    <name type="scientific">Cronartium quercuum f. sp. fusiforme G11</name>
    <dbReference type="NCBI Taxonomy" id="708437"/>
    <lineage>
        <taxon>Eukaryota</taxon>
        <taxon>Fungi</taxon>
        <taxon>Dikarya</taxon>
        <taxon>Basidiomycota</taxon>
        <taxon>Pucciniomycotina</taxon>
        <taxon>Pucciniomycetes</taxon>
        <taxon>Pucciniales</taxon>
        <taxon>Coleosporiaceae</taxon>
        <taxon>Cronartium</taxon>
    </lineage>
</organism>
<dbReference type="GO" id="GO:1902660">
    <property type="term" value="P:negative regulation of glucose mediated signaling pathway"/>
    <property type="evidence" value="ECO:0007669"/>
    <property type="project" value="TreeGrafter"/>
</dbReference>
<dbReference type="CDD" id="cd07735">
    <property type="entry name" value="class_II_PDE_MBL-fold"/>
    <property type="match status" value="1"/>
</dbReference>
<dbReference type="GO" id="GO:0047555">
    <property type="term" value="F:3',5'-cyclic-GMP phosphodiesterase activity"/>
    <property type="evidence" value="ECO:0007669"/>
    <property type="project" value="TreeGrafter"/>
</dbReference>
<dbReference type="Gene3D" id="3.60.15.10">
    <property type="entry name" value="Ribonuclease Z/Hydroxyacylglutathione hydrolase-like"/>
    <property type="match status" value="1"/>
</dbReference>
<comment type="caution">
    <text evidence="1">The sequence shown here is derived from an EMBL/GenBank/DDBJ whole genome shotgun (WGS) entry which is preliminary data.</text>
</comment>